<dbReference type="Proteomes" id="UP000789508">
    <property type="component" value="Unassembled WGS sequence"/>
</dbReference>
<dbReference type="AlphaFoldDB" id="A0A9N9BG59"/>
<protein>
    <submittedName>
        <fullName evidence="1">1218_t:CDS:1</fullName>
    </submittedName>
</protein>
<proteinExistence type="predicted"/>
<keyword evidence="2" id="KW-1185">Reference proteome</keyword>
<reference evidence="1" key="1">
    <citation type="submission" date="2021-06" db="EMBL/GenBank/DDBJ databases">
        <authorList>
            <person name="Kallberg Y."/>
            <person name="Tangrot J."/>
            <person name="Rosling A."/>
        </authorList>
    </citation>
    <scope>NUCLEOTIDE SEQUENCE</scope>
    <source>
        <strain evidence="1">FL130A</strain>
    </source>
</reference>
<comment type="caution">
    <text evidence="1">The sequence shown here is derived from an EMBL/GenBank/DDBJ whole genome shotgun (WGS) entry which is preliminary data.</text>
</comment>
<sequence length="301" mass="35194">MAVPTILPGYEIAFTIIEKLPIKFIDEKEKLYEQFMERRIDRALLKSGAIESSVKCIMNINSSLDDRKIEVPSVFMACEELYATVSTYGAGLHPAYTENPENEKKRIREMIESYKTNAVKWLSKPNKKHLWNRKHWRRENNSEDDYDYAMQYKLLWGTRKQIIDWLHDNRQAIIEFVSDNQYGLFGDENSNITSEYLQQEHLLHLALKPPNGNRHSNTTNIFFALYNAKSEPKRGLSLFKHAPRFRLEICAEINNRPGQNLEDPIDSWTCKSGIGIRHIMDRLIDSFPGSGETRRECLDYE</sequence>
<gene>
    <name evidence="1" type="ORF">ALEPTO_LOCUS6541</name>
</gene>
<name>A0A9N9BG59_9GLOM</name>
<evidence type="ECO:0000313" key="1">
    <source>
        <dbReference type="EMBL" id="CAG8565098.1"/>
    </source>
</evidence>
<organism evidence="1 2">
    <name type="scientific">Ambispora leptoticha</name>
    <dbReference type="NCBI Taxonomy" id="144679"/>
    <lineage>
        <taxon>Eukaryota</taxon>
        <taxon>Fungi</taxon>
        <taxon>Fungi incertae sedis</taxon>
        <taxon>Mucoromycota</taxon>
        <taxon>Glomeromycotina</taxon>
        <taxon>Glomeromycetes</taxon>
        <taxon>Archaeosporales</taxon>
        <taxon>Ambisporaceae</taxon>
        <taxon>Ambispora</taxon>
    </lineage>
</organism>
<dbReference type="EMBL" id="CAJVPS010002308">
    <property type="protein sequence ID" value="CAG8565098.1"/>
    <property type="molecule type" value="Genomic_DNA"/>
</dbReference>
<accession>A0A9N9BG59</accession>
<evidence type="ECO:0000313" key="2">
    <source>
        <dbReference type="Proteomes" id="UP000789508"/>
    </source>
</evidence>